<dbReference type="EnsemblPlants" id="AVESA.00010b.r2.2DG0327500.1">
    <property type="protein sequence ID" value="AVESA.00010b.r2.2DG0327500.1.CDS"/>
    <property type="gene ID" value="AVESA.00010b.r2.2DG0327500"/>
</dbReference>
<evidence type="ECO:0000313" key="2">
    <source>
        <dbReference type="Proteomes" id="UP001732700"/>
    </source>
</evidence>
<evidence type="ECO:0000313" key="1">
    <source>
        <dbReference type="EnsemblPlants" id="AVESA.00010b.r2.2DG0327500.1.CDS"/>
    </source>
</evidence>
<protein>
    <submittedName>
        <fullName evidence="1">Uncharacterized protein</fullName>
    </submittedName>
</protein>
<organism evidence="1 2">
    <name type="scientific">Avena sativa</name>
    <name type="common">Oat</name>
    <dbReference type="NCBI Taxonomy" id="4498"/>
    <lineage>
        <taxon>Eukaryota</taxon>
        <taxon>Viridiplantae</taxon>
        <taxon>Streptophyta</taxon>
        <taxon>Embryophyta</taxon>
        <taxon>Tracheophyta</taxon>
        <taxon>Spermatophyta</taxon>
        <taxon>Magnoliopsida</taxon>
        <taxon>Liliopsida</taxon>
        <taxon>Poales</taxon>
        <taxon>Poaceae</taxon>
        <taxon>BOP clade</taxon>
        <taxon>Pooideae</taxon>
        <taxon>Poodae</taxon>
        <taxon>Poeae</taxon>
        <taxon>Poeae Chloroplast Group 1 (Aveneae type)</taxon>
        <taxon>Aveninae</taxon>
        <taxon>Avena</taxon>
    </lineage>
</organism>
<dbReference type="Proteomes" id="UP001732700">
    <property type="component" value="Chromosome 2D"/>
</dbReference>
<sequence length="262" mass="28646">MSESDRLQRLATPSAPAEDDVDVDADGDGDGTTFRDIHPSPAPAPLRQPSWDVASQRSLSSYSDEQFMASMNREFTALVDAGGPPTNPGPGDSSNDLQLARIGEHEPGLDLETNPLAMVADTGRLLPQASACAAAEDEVVEVRQVKKDEAEAKVAAWQAEEVAKINNKFKREEVVINGWESQQINKATAYLNKIERKLNEERAKATEKAQNEVARARRKAEEKRASMEAARGTKTAKVMELANFMKAVGRVPTKRSFFSFSS</sequence>
<keyword evidence="2" id="KW-1185">Reference proteome</keyword>
<reference evidence="1" key="1">
    <citation type="submission" date="2021-05" db="EMBL/GenBank/DDBJ databases">
        <authorList>
            <person name="Scholz U."/>
            <person name="Mascher M."/>
            <person name="Fiebig A."/>
        </authorList>
    </citation>
    <scope>NUCLEOTIDE SEQUENCE [LARGE SCALE GENOMIC DNA]</scope>
</reference>
<accession>A0ACD5UWL6</accession>
<name>A0ACD5UWL6_AVESA</name>
<reference evidence="1" key="2">
    <citation type="submission" date="2025-09" db="UniProtKB">
        <authorList>
            <consortium name="EnsemblPlants"/>
        </authorList>
    </citation>
    <scope>IDENTIFICATION</scope>
</reference>
<proteinExistence type="predicted"/>